<feature type="transmembrane region" description="Helical" evidence="1">
    <location>
        <begin position="158"/>
        <end position="177"/>
    </location>
</feature>
<dbReference type="PANTHER" id="PTHR46663:SF4">
    <property type="entry name" value="DIGUANYLATE CYCLASE DGCT-RELATED"/>
    <property type="match status" value="1"/>
</dbReference>
<dbReference type="NCBIfam" id="TIGR00254">
    <property type="entry name" value="GGDEF"/>
    <property type="match status" value="1"/>
</dbReference>
<feature type="transmembrane region" description="Helical" evidence="1">
    <location>
        <begin position="97"/>
        <end position="118"/>
    </location>
</feature>
<dbReference type="InterPro" id="IPR029787">
    <property type="entry name" value="Nucleotide_cyclase"/>
</dbReference>
<dbReference type="AlphaFoldDB" id="A0A484PVQ4"/>
<feature type="transmembrane region" description="Helical" evidence="1">
    <location>
        <begin position="130"/>
        <end position="152"/>
    </location>
</feature>
<dbReference type="InterPro" id="IPR043128">
    <property type="entry name" value="Rev_trsase/Diguanyl_cyclase"/>
</dbReference>
<dbReference type="PROSITE" id="PS50887">
    <property type="entry name" value="GGDEF"/>
    <property type="match status" value="1"/>
</dbReference>
<feature type="transmembrane region" description="Helical" evidence="1">
    <location>
        <begin position="68"/>
        <end position="91"/>
    </location>
</feature>
<dbReference type="Pfam" id="PF00990">
    <property type="entry name" value="GGDEF"/>
    <property type="match status" value="1"/>
</dbReference>
<sequence length="436" mass="46225">MEQATWGRAAAQGQSRSFFSSGIPDAEMASMNNESRVFSLPKWRLTKWLADAGPDVPPDIRGALIGGLFGTLPIFFGGVVNTILVALIVTLRQPEPAFFFWLGLEVLVCMTRLVLLVVARRNALVGKSTYTDMTLLLAVVWAMSVGYGAFICLLSGDWVAACIACLSAAAMVGGICFRNFGAPRMTGIMIGFTLGPCCVAAFFTNEPVLGIVLAQIPAYLVSMTIASYRLNKMLVSTMRAERESEQRAQQDPLTGLANRTGLFKMLDRALRQAQASHARFAVFYLDLDGFKAVNDTHGHGMGDSLLKAVAERLALVKPGSGVAARIGGDEFVVLACIEAGFDPRAFAECIVEVVCRPYELAGGGITVQVGGSVGLALVPEHGTETASVLVAADRALYRAKTAGKSCWVMAETQESGPVGVGAASAESRLPEASAAQ</sequence>
<feature type="transmembrane region" description="Helical" evidence="1">
    <location>
        <begin position="209"/>
        <end position="230"/>
    </location>
</feature>
<dbReference type="InterPro" id="IPR052163">
    <property type="entry name" value="DGC-Regulatory_Protein"/>
</dbReference>
<gene>
    <name evidence="3" type="ORF">ANK1_0763</name>
    <name evidence="4" type="ORF">ANK2_0763</name>
</gene>
<proteinExistence type="predicted"/>
<feature type="transmembrane region" description="Helical" evidence="1">
    <location>
        <begin position="184"/>
        <end position="203"/>
    </location>
</feature>
<dbReference type="SUPFAM" id="SSF55073">
    <property type="entry name" value="Nucleotide cyclase"/>
    <property type="match status" value="1"/>
</dbReference>
<dbReference type="SMART" id="SM00267">
    <property type="entry name" value="GGDEF"/>
    <property type="match status" value="1"/>
</dbReference>
<protein>
    <submittedName>
        <fullName evidence="3">Diguanylate cyclase/phosphodiesterase (GGDEF &amp; EAL domains) with PAS/PAC sensor(S)</fullName>
    </submittedName>
</protein>
<dbReference type="InterPro" id="IPR000160">
    <property type="entry name" value="GGDEF_dom"/>
</dbReference>
<dbReference type="EMBL" id="CAADIA010000005">
    <property type="protein sequence ID" value="VFR29786.1"/>
    <property type="molecule type" value="Genomic_DNA"/>
</dbReference>
<dbReference type="CDD" id="cd01949">
    <property type="entry name" value="GGDEF"/>
    <property type="match status" value="1"/>
</dbReference>
<keyword evidence="1" id="KW-0812">Transmembrane</keyword>
<keyword evidence="1" id="KW-0472">Membrane</keyword>
<organism evidence="3">
    <name type="scientific">plant metagenome</name>
    <dbReference type="NCBI Taxonomy" id="1297885"/>
    <lineage>
        <taxon>unclassified sequences</taxon>
        <taxon>metagenomes</taxon>
        <taxon>organismal metagenomes</taxon>
    </lineage>
</organism>
<accession>A0A484PVQ4</accession>
<dbReference type="Gene3D" id="3.30.70.270">
    <property type="match status" value="1"/>
</dbReference>
<evidence type="ECO:0000313" key="3">
    <source>
        <dbReference type="EMBL" id="VFR29786.1"/>
    </source>
</evidence>
<evidence type="ECO:0000313" key="4">
    <source>
        <dbReference type="EMBL" id="VFR68885.1"/>
    </source>
</evidence>
<feature type="domain" description="GGDEF" evidence="2">
    <location>
        <begin position="278"/>
        <end position="412"/>
    </location>
</feature>
<evidence type="ECO:0000256" key="1">
    <source>
        <dbReference type="SAM" id="Phobius"/>
    </source>
</evidence>
<dbReference type="EMBL" id="CAADIF010000007">
    <property type="protein sequence ID" value="VFR68885.1"/>
    <property type="molecule type" value="Genomic_DNA"/>
</dbReference>
<name>A0A484PVQ4_9ZZZZ</name>
<keyword evidence="1" id="KW-1133">Transmembrane helix</keyword>
<evidence type="ECO:0000259" key="2">
    <source>
        <dbReference type="PROSITE" id="PS50887"/>
    </source>
</evidence>
<reference evidence="3" key="1">
    <citation type="submission" date="2019-03" db="EMBL/GenBank/DDBJ databases">
        <authorList>
            <person name="Danneels B."/>
        </authorList>
    </citation>
    <scope>NUCLEOTIDE SEQUENCE</scope>
</reference>
<dbReference type="PANTHER" id="PTHR46663">
    <property type="entry name" value="DIGUANYLATE CYCLASE DGCT-RELATED"/>
    <property type="match status" value="1"/>
</dbReference>